<gene>
    <name evidence="1" type="ORF">E0F91_09180</name>
</gene>
<proteinExistence type="predicted"/>
<dbReference type="OrthoDB" id="1266843at2"/>
<organism evidence="1 2">
    <name type="scientific">Flavobacterium sandaracinum</name>
    <dbReference type="NCBI Taxonomy" id="2541733"/>
    <lineage>
        <taxon>Bacteria</taxon>
        <taxon>Pseudomonadati</taxon>
        <taxon>Bacteroidota</taxon>
        <taxon>Flavobacteriia</taxon>
        <taxon>Flavobacteriales</taxon>
        <taxon>Flavobacteriaceae</taxon>
        <taxon>Flavobacterium</taxon>
    </lineage>
</organism>
<name>A0A4R5CU71_9FLAO</name>
<keyword evidence="2" id="KW-1185">Reference proteome</keyword>
<protein>
    <submittedName>
        <fullName evidence="1">Uncharacterized protein</fullName>
    </submittedName>
</protein>
<dbReference type="RefSeq" id="WP_132066210.1">
    <property type="nucleotide sequence ID" value="NZ_SMFN01000009.1"/>
</dbReference>
<dbReference type="EMBL" id="SMFN01000009">
    <property type="protein sequence ID" value="TDE04222.1"/>
    <property type="molecule type" value="Genomic_DNA"/>
</dbReference>
<sequence length="113" mass="13459">MIRIYTREKFSKLDFDDKCTLLEALLTDEFYNGQTEIGFYIPEGFTGEIGENLPETPIEIKKIEDEKFEILICKLTDKLFETQNEFEFDLEYYNKEVKKSNEIIFNATNFIKE</sequence>
<comment type="caution">
    <text evidence="1">The sequence shown here is derived from an EMBL/GenBank/DDBJ whole genome shotgun (WGS) entry which is preliminary data.</text>
</comment>
<evidence type="ECO:0000313" key="1">
    <source>
        <dbReference type="EMBL" id="TDE04222.1"/>
    </source>
</evidence>
<evidence type="ECO:0000313" key="2">
    <source>
        <dbReference type="Proteomes" id="UP000294644"/>
    </source>
</evidence>
<dbReference type="AlphaFoldDB" id="A0A4R5CU71"/>
<accession>A0A4R5CU71</accession>
<reference evidence="1 2" key="1">
    <citation type="submission" date="2019-03" db="EMBL/GenBank/DDBJ databases">
        <title>Flavobacterium LB-D12 sp. nov., isolated from arctic soil.</title>
        <authorList>
            <person name="Chaudhary D.K."/>
        </authorList>
    </citation>
    <scope>NUCLEOTIDE SEQUENCE [LARGE SCALE GENOMIC DNA]</scope>
    <source>
        <strain evidence="1 2">LB-D12</strain>
    </source>
</reference>
<dbReference type="Proteomes" id="UP000294644">
    <property type="component" value="Unassembled WGS sequence"/>
</dbReference>